<dbReference type="Pfam" id="PF04307">
    <property type="entry name" value="YdjM"/>
    <property type="match status" value="1"/>
</dbReference>
<dbReference type="EMBL" id="RHHQ01000028">
    <property type="protein sequence ID" value="RNB79636.1"/>
    <property type="molecule type" value="Genomic_DNA"/>
</dbReference>
<protein>
    <recommendedName>
        <fullName evidence="4">Metal-dependent hydrolase</fullName>
    </recommendedName>
</protein>
<evidence type="ECO:0000313" key="3">
    <source>
        <dbReference type="Proteomes" id="UP000271031"/>
    </source>
</evidence>
<feature type="transmembrane region" description="Helical" evidence="1">
    <location>
        <begin position="193"/>
        <end position="218"/>
    </location>
</feature>
<evidence type="ECO:0008006" key="4">
    <source>
        <dbReference type="Google" id="ProtNLM"/>
    </source>
</evidence>
<keyword evidence="1" id="KW-1133">Transmembrane helix</keyword>
<gene>
    <name evidence="2" type="ORF">EDM56_29415</name>
</gene>
<accession>A0A3M8CUZ6</accession>
<feature type="transmembrane region" description="Helical" evidence="1">
    <location>
        <begin position="77"/>
        <end position="97"/>
    </location>
</feature>
<dbReference type="AlphaFoldDB" id="A0A3M8CUZ6"/>
<reference evidence="2 3" key="1">
    <citation type="submission" date="2018-10" db="EMBL/GenBank/DDBJ databases">
        <title>Phylogenomics of Brevibacillus.</title>
        <authorList>
            <person name="Dunlap C."/>
        </authorList>
    </citation>
    <scope>NUCLEOTIDE SEQUENCE [LARGE SCALE GENOMIC DNA]</scope>
    <source>
        <strain evidence="2 3">JCM 15716</strain>
    </source>
</reference>
<organism evidence="2 3">
    <name type="scientific">Brevibacillus fluminis</name>
    <dbReference type="NCBI Taxonomy" id="511487"/>
    <lineage>
        <taxon>Bacteria</taxon>
        <taxon>Bacillati</taxon>
        <taxon>Bacillota</taxon>
        <taxon>Bacilli</taxon>
        <taxon>Bacillales</taxon>
        <taxon>Paenibacillaceae</taxon>
        <taxon>Brevibacillus</taxon>
    </lineage>
</organism>
<feature type="transmembrane region" description="Helical" evidence="1">
    <location>
        <begin position="163"/>
        <end position="181"/>
    </location>
</feature>
<keyword evidence="3" id="KW-1185">Reference proteome</keyword>
<feature type="transmembrane region" description="Helical" evidence="1">
    <location>
        <begin position="141"/>
        <end position="157"/>
    </location>
</feature>
<feature type="transmembrane region" description="Helical" evidence="1">
    <location>
        <begin position="37"/>
        <end position="56"/>
    </location>
</feature>
<dbReference type="OrthoDB" id="2608990at2"/>
<feature type="transmembrane region" description="Helical" evidence="1">
    <location>
        <begin position="255"/>
        <end position="274"/>
    </location>
</feature>
<comment type="caution">
    <text evidence="2">The sequence shown here is derived from an EMBL/GenBank/DDBJ whole genome shotgun (WGS) entry which is preliminary data.</text>
</comment>
<dbReference type="InterPro" id="IPR007404">
    <property type="entry name" value="YdjM-like"/>
</dbReference>
<keyword evidence="1" id="KW-0812">Transmembrane</keyword>
<dbReference type="Proteomes" id="UP000271031">
    <property type="component" value="Unassembled WGS sequence"/>
</dbReference>
<proteinExistence type="predicted"/>
<evidence type="ECO:0000313" key="2">
    <source>
        <dbReference type="EMBL" id="RNB79636.1"/>
    </source>
</evidence>
<name>A0A3M8CUZ6_9BACL</name>
<evidence type="ECO:0000256" key="1">
    <source>
        <dbReference type="SAM" id="Phobius"/>
    </source>
</evidence>
<feature type="transmembrane region" description="Helical" evidence="1">
    <location>
        <begin position="117"/>
        <end position="134"/>
    </location>
</feature>
<sequence>MRSEGGTHVNKSGHLALGVALGSAYLSLAPLASTLTLVGFGIGVAAVGIGSLAPDIDHKTSTASKVISPFSPQTRRSLKSVAGVLALIGALLLTVFLNRRFGIGIPFEQAVISLPDGLIGSFPFWLAASVFCLLLTKIRDLVLFGVGAFVLYAWYAYQLHWFFAFLGGALFILPLVRHRGVIHTPEFAICLSLGLWSVASSGSAFVYASALGFIIGWWSHLVGDLFGQEGIHSLVVPRLRVALHLFHNGGHMEKLITRFCWICSTAIWVIYVAMKSSQWVIHAVLQFVR</sequence>
<keyword evidence="1" id="KW-0472">Membrane</keyword>